<reference evidence="1 2" key="1">
    <citation type="submission" date="2020-01" db="EMBL/GenBank/DDBJ databases">
        <title>A novel Bacillus sp. from Pasinler.</title>
        <authorList>
            <person name="Adiguzel A."/>
            <person name="Ay H."/>
            <person name="Baltaci M.O."/>
        </authorList>
    </citation>
    <scope>NUCLEOTIDE SEQUENCE [LARGE SCALE GENOMIC DNA]</scope>
    <source>
        <strain evidence="1 2">P1</strain>
    </source>
</reference>
<dbReference type="InterPro" id="IPR006379">
    <property type="entry name" value="HAD-SF_hydro_IIB"/>
</dbReference>
<organism evidence="1 2">
    <name type="scientific">Pallidibacillus pasinlerensis</name>
    <dbReference type="NCBI Taxonomy" id="2703818"/>
    <lineage>
        <taxon>Bacteria</taxon>
        <taxon>Bacillati</taxon>
        <taxon>Bacillota</taxon>
        <taxon>Bacilli</taxon>
        <taxon>Bacillales</taxon>
        <taxon>Bacillaceae</taxon>
        <taxon>Pallidibacillus</taxon>
    </lineage>
</organism>
<dbReference type="EMBL" id="JAACYS010000036">
    <property type="protein sequence ID" value="NCU17863.1"/>
    <property type="molecule type" value="Genomic_DNA"/>
</dbReference>
<proteinExistence type="predicted"/>
<dbReference type="GO" id="GO:0016787">
    <property type="term" value="F:hydrolase activity"/>
    <property type="evidence" value="ECO:0007669"/>
    <property type="project" value="UniProtKB-KW"/>
</dbReference>
<dbReference type="SFLD" id="SFLDG01140">
    <property type="entry name" value="C2.B:_Phosphomannomutase_and_P"/>
    <property type="match status" value="1"/>
</dbReference>
<dbReference type="Gene3D" id="3.30.1240.10">
    <property type="match status" value="1"/>
</dbReference>
<dbReference type="SFLD" id="SFLDS00003">
    <property type="entry name" value="Haloacid_Dehalogenase"/>
    <property type="match status" value="1"/>
</dbReference>
<dbReference type="InterPro" id="IPR023214">
    <property type="entry name" value="HAD_sf"/>
</dbReference>
<dbReference type="PANTHER" id="PTHR10000">
    <property type="entry name" value="PHOSPHOSERINE PHOSPHATASE"/>
    <property type="match status" value="1"/>
</dbReference>
<dbReference type="Proteomes" id="UP000743899">
    <property type="component" value="Unassembled WGS sequence"/>
</dbReference>
<comment type="caution">
    <text evidence="1">The sequence shown here is derived from an EMBL/GenBank/DDBJ whole genome shotgun (WGS) entry which is preliminary data.</text>
</comment>
<evidence type="ECO:0000313" key="1">
    <source>
        <dbReference type="EMBL" id="NCU17863.1"/>
    </source>
</evidence>
<dbReference type="PROSITE" id="PS01229">
    <property type="entry name" value="COF_2"/>
    <property type="match status" value="1"/>
</dbReference>
<dbReference type="Pfam" id="PF08282">
    <property type="entry name" value="Hydrolase_3"/>
    <property type="match status" value="1"/>
</dbReference>
<dbReference type="PANTHER" id="PTHR10000:SF25">
    <property type="entry name" value="PHOSPHATASE YKRA-RELATED"/>
    <property type="match status" value="1"/>
</dbReference>
<dbReference type="SUPFAM" id="SSF56784">
    <property type="entry name" value="HAD-like"/>
    <property type="match status" value="1"/>
</dbReference>
<keyword evidence="1" id="KW-0378">Hydrolase</keyword>
<protein>
    <submittedName>
        <fullName evidence="1">HAD family hydrolase</fullName>
    </submittedName>
</protein>
<sequence length="261" mass="29454">MSYKILFLDIDGTILKPDHTYTESTKEAIKQVKAKGIEVFFATGRPLHEIEDLAEELEIESGIGYNGGYAKYKGEMIVNDAFRPELVEEISSLAKELGNELIFYTLGTNYLTDPEDPEMEYFIDLFTMKKNARVPEDFSEAVYGLSSIKVLPEHVAHYEKFDELYMSPVNVGRLKNSYDFIQKKTNKGTAIQQVLEKLNISPDEAIAFGDGMNDKDMLQLVGHSFAMGNAHPDVFQYAKYKTTSVNEDGIYNGLKELGLVK</sequence>
<dbReference type="NCBIfam" id="TIGR00099">
    <property type="entry name" value="Cof-subfamily"/>
    <property type="match status" value="1"/>
</dbReference>
<dbReference type="RefSeq" id="WP_161920692.1">
    <property type="nucleotide sequence ID" value="NZ_JAACYS010000036.1"/>
</dbReference>
<dbReference type="Gene3D" id="3.40.50.1000">
    <property type="entry name" value="HAD superfamily/HAD-like"/>
    <property type="match status" value="1"/>
</dbReference>
<name>A0ABX0A355_9BACI</name>
<gene>
    <name evidence="1" type="ORF">GW534_08980</name>
</gene>
<evidence type="ECO:0000313" key="2">
    <source>
        <dbReference type="Proteomes" id="UP000743899"/>
    </source>
</evidence>
<dbReference type="InterPro" id="IPR000150">
    <property type="entry name" value="Cof"/>
</dbReference>
<keyword evidence="2" id="KW-1185">Reference proteome</keyword>
<accession>A0ABX0A355</accession>
<dbReference type="InterPro" id="IPR036412">
    <property type="entry name" value="HAD-like_sf"/>
</dbReference>
<dbReference type="NCBIfam" id="TIGR01484">
    <property type="entry name" value="HAD-SF-IIB"/>
    <property type="match status" value="1"/>
</dbReference>